<dbReference type="NCBIfam" id="TIGR01639">
    <property type="entry name" value="P_fal_TIGR01639"/>
    <property type="match status" value="1"/>
</dbReference>
<dbReference type="VEuPathDB" id="PlasmoDB:PVW1_060007300"/>
<dbReference type="VEuPathDB" id="PlasmoDB:PVPAM_060011700"/>
<proteinExistence type="predicted"/>
<dbReference type="Gene3D" id="6.10.280.180">
    <property type="entry name" value="Plasmodium RESA, N-terminal helical domain"/>
    <property type="match status" value="1"/>
</dbReference>
<reference evidence="2 3" key="1">
    <citation type="submission" date="2016-07" db="EMBL/GenBank/DDBJ databases">
        <authorList>
            <consortium name="Pathogen Informatics"/>
        </authorList>
    </citation>
    <scope>NUCLEOTIDE SEQUENCE [LARGE SCALE GENOMIC DNA]</scope>
</reference>
<dbReference type="VEuPathDB" id="PlasmoDB:PVW1_060007400"/>
<dbReference type="Proteomes" id="UP000196402">
    <property type="component" value="Chromosome 6"/>
</dbReference>
<feature type="domain" description="Plasmodium RESA N-terminal" evidence="1">
    <location>
        <begin position="202"/>
        <end position="327"/>
    </location>
</feature>
<organism evidence="2 3">
    <name type="scientific">Plasmodium vivax</name>
    <name type="common">malaria parasite P. vivax</name>
    <dbReference type="NCBI Taxonomy" id="5855"/>
    <lineage>
        <taxon>Eukaryota</taxon>
        <taxon>Sar</taxon>
        <taxon>Alveolata</taxon>
        <taxon>Apicomplexa</taxon>
        <taxon>Aconoidasida</taxon>
        <taxon>Haemosporida</taxon>
        <taxon>Plasmodiidae</taxon>
        <taxon>Plasmodium</taxon>
        <taxon>Plasmodium (Plasmodium)</taxon>
    </lineage>
</organism>
<sequence length="370" mass="42713">MAVITPAGSHRRCRCLYNWVETTSEAHFGESEAAQTHLKRGSLKEGTKNDVHAQTKLSDIFNQLKAVDKFSNKWEEDEPFREELKELNDIVEGVKANVGNSFILKDFDAALEGLEGGGETFEGVEADWEKSEKVEAGFETLEEVDADWETYDEMEEVVATPNAPNQTDEVSPDCTLPEEAPVERLKKRLSLLRKKCSDLTEQLSEGEVNELISHLDNAPPIQEVRSLWWHLRGVERNHYVRVIKEVKIFYEILLRQFKVTKNTFTESLWKKCYHNMVTVLTEEETKCNVNFYKLIKGDSVRKDAVEDLINQSRDSLRRAKKEVYNKCTSGLVSDMKREYSVEGREKKKMKNSKAPLWKRIREKLGFTKAR</sequence>
<evidence type="ECO:0000259" key="1">
    <source>
        <dbReference type="Pfam" id="PF09687"/>
    </source>
</evidence>
<gene>
    <name evidence="2" type="ORF">PVT01_060006000</name>
</gene>
<protein>
    <submittedName>
        <fullName evidence="2">Plasmodium RESA N-terminal, putative</fullName>
    </submittedName>
</protein>
<dbReference type="InterPro" id="IPR006526">
    <property type="entry name" value="Export_prot_PHISTa/b/c"/>
</dbReference>
<dbReference type="AlphaFoldDB" id="A0A1G4GU62"/>
<dbReference type="PANTHER" id="PTHR36193:SF23">
    <property type="entry name" value="PHISTB DOMAIN-CONTAINING RESA-LIKE PROTEIN 1"/>
    <property type="match status" value="1"/>
</dbReference>
<dbReference type="InterPro" id="IPR044885">
    <property type="entry name" value="PRESA_N_sf"/>
</dbReference>
<evidence type="ECO:0000313" key="2">
    <source>
        <dbReference type="EMBL" id="SCO66084.1"/>
    </source>
</evidence>
<evidence type="ECO:0000313" key="3">
    <source>
        <dbReference type="Proteomes" id="UP000196402"/>
    </source>
</evidence>
<dbReference type="PANTHER" id="PTHR36193">
    <property type="entry name" value="PHISTB DOMAIN-CONTAINING RESA-LIKE PROTEIN 1"/>
    <property type="match status" value="1"/>
</dbReference>
<dbReference type="EMBL" id="LT615244">
    <property type="protein sequence ID" value="SCO66084.1"/>
    <property type="molecule type" value="Genomic_DNA"/>
</dbReference>
<dbReference type="VEuPathDB" id="PlasmoDB:PVX_090300"/>
<dbReference type="VEuPathDB" id="PlasmoDB:PVP01_0533700"/>
<accession>A0A1G4GU62</accession>
<dbReference type="Pfam" id="PF09687">
    <property type="entry name" value="PRESAN"/>
    <property type="match status" value="1"/>
</dbReference>
<dbReference type="InterPro" id="IPR019111">
    <property type="entry name" value="PRESA_N"/>
</dbReference>
<name>A0A1G4GU62_PLAVI</name>